<dbReference type="PANTHER" id="PTHR40736">
    <property type="match status" value="1"/>
</dbReference>
<dbReference type="AlphaFoldDB" id="A0A640KX01"/>
<dbReference type="VEuPathDB" id="TriTrypDB:LtaPh_3330400"/>
<name>A0A640KX01_LEITA</name>
<accession>A0A640KX01</accession>
<protein>
    <submittedName>
        <fullName evidence="1">Uncharacterized protein</fullName>
    </submittedName>
</protein>
<proteinExistence type="predicted"/>
<dbReference type="Proteomes" id="UP000419144">
    <property type="component" value="Unassembled WGS sequence"/>
</dbReference>
<organism evidence="1 2">
    <name type="scientific">Leishmania tarentolae</name>
    <name type="common">Sauroleishmania tarentolae</name>
    <dbReference type="NCBI Taxonomy" id="5689"/>
    <lineage>
        <taxon>Eukaryota</taxon>
        <taxon>Discoba</taxon>
        <taxon>Euglenozoa</taxon>
        <taxon>Kinetoplastea</taxon>
        <taxon>Metakinetoplastina</taxon>
        <taxon>Trypanosomatida</taxon>
        <taxon>Trypanosomatidae</taxon>
        <taxon>Leishmaniinae</taxon>
        <taxon>Leishmania</taxon>
        <taxon>lizard Leishmania</taxon>
    </lineage>
</organism>
<evidence type="ECO:0000313" key="1">
    <source>
        <dbReference type="EMBL" id="GET92039.1"/>
    </source>
</evidence>
<dbReference type="OrthoDB" id="269730at2759"/>
<reference evidence="1" key="1">
    <citation type="submission" date="2019-11" db="EMBL/GenBank/DDBJ databases">
        <title>Leishmania tarentolae CDS.</title>
        <authorList>
            <person name="Goto Y."/>
            <person name="Yamagishi J."/>
        </authorList>
    </citation>
    <scope>NUCLEOTIDE SEQUENCE [LARGE SCALE GENOMIC DNA]</scope>
    <source>
        <strain evidence="1">Parrot Tar II</strain>
    </source>
</reference>
<sequence length="152" mass="17213">MSSSAQAAIAKKSSSTLQSLIVEPLMNIAHKIEVHSVKKMQAMEPSMAEWIKAQEAAGADAATISRQRFLREQRQLMSYRVVRFFEECRYIASGQYYKNYNIGCFLQDTRFATQALFIFLMAVMVGRRSVYPPISPNSPLAIALDHKVNPNY</sequence>
<dbReference type="EMBL" id="BLBS01000052">
    <property type="protein sequence ID" value="GET92039.1"/>
    <property type="molecule type" value="Genomic_DNA"/>
</dbReference>
<gene>
    <name evidence="1" type="ORF">LtaPh_3330400</name>
</gene>
<evidence type="ECO:0000313" key="2">
    <source>
        <dbReference type="Proteomes" id="UP000419144"/>
    </source>
</evidence>
<dbReference type="PANTHER" id="PTHR40736:SF2">
    <property type="match status" value="1"/>
</dbReference>
<keyword evidence="2" id="KW-1185">Reference proteome</keyword>
<comment type="caution">
    <text evidence="1">The sequence shown here is derived from an EMBL/GenBank/DDBJ whole genome shotgun (WGS) entry which is preliminary data.</text>
</comment>